<keyword evidence="10 12" id="KW-1133">Transmembrane helix</keyword>
<evidence type="ECO:0000259" key="13">
    <source>
        <dbReference type="Pfam" id="PF12483"/>
    </source>
</evidence>
<feature type="transmembrane region" description="Helical" evidence="12">
    <location>
        <begin position="247"/>
        <end position="264"/>
    </location>
</feature>
<proteinExistence type="predicted"/>
<evidence type="ECO:0000256" key="11">
    <source>
        <dbReference type="ARBA" id="ARBA00023136"/>
    </source>
</evidence>
<evidence type="ECO:0000256" key="12">
    <source>
        <dbReference type="SAM" id="Phobius"/>
    </source>
</evidence>
<evidence type="ECO:0000256" key="7">
    <source>
        <dbReference type="ARBA" id="ARBA00022771"/>
    </source>
</evidence>
<dbReference type="GO" id="GO:0016567">
    <property type="term" value="P:protein ubiquitination"/>
    <property type="evidence" value="ECO:0007669"/>
    <property type="project" value="InterPro"/>
</dbReference>
<protein>
    <recommendedName>
        <fullName evidence="3">RING-type E3 ubiquitin transferase</fullName>
        <ecNumber evidence="3">2.3.2.27</ecNumber>
    </recommendedName>
</protein>
<evidence type="ECO:0000256" key="6">
    <source>
        <dbReference type="ARBA" id="ARBA00022723"/>
    </source>
</evidence>
<keyword evidence="6" id="KW-0479">Metal-binding</keyword>
<dbReference type="EMBL" id="JABFRW010000196">
    <property type="protein sequence ID" value="NOT35440.1"/>
    <property type="molecule type" value="Genomic_DNA"/>
</dbReference>
<evidence type="ECO:0000256" key="8">
    <source>
        <dbReference type="ARBA" id="ARBA00022786"/>
    </source>
</evidence>
<comment type="subcellular location">
    <subcellularLocation>
        <location evidence="2">Membrane</location>
        <topology evidence="2">Multi-pass membrane protein</topology>
    </subcellularLocation>
</comment>
<comment type="catalytic activity">
    <reaction evidence="1">
        <text>S-ubiquitinyl-[E2 ubiquitin-conjugating enzyme]-L-cysteine + [acceptor protein]-L-lysine = [E2 ubiquitin-conjugating enzyme]-L-cysteine + N(6)-ubiquitinyl-[acceptor protein]-L-lysine.</text>
        <dbReference type="EC" id="2.3.2.27"/>
    </reaction>
</comment>
<reference evidence="14 15" key="1">
    <citation type="submission" date="2020-04" db="EMBL/GenBank/DDBJ databases">
        <title>Metagenomic profiling of ammonia- and methane-oxidizing microorganisms in a Dutch drinking water treatment plant.</title>
        <authorList>
            <person name="Poghosyan L."/>
            <person name="Leucker S."/>
        </authorList>
    </citation>
    <scope>NUCLEOTIDE SEQUENCE [LARGE SCALE GENOMIC DNA]</scope>
    <source>
        <strain evidence="14">S-RSF-IL-03</strain>
    </source>
</reference>
<dbReference type="InterPro" id="IPR022170">
    <property type="entry name" value="MUL1-like"/>
</dbReference>
<dbReference type="GO" id="GO:0008270">
    <property type="term" value="F:zinc ion binding"/>
    <property type="evidence" value="ECO:0007669"/>
    <property type="project" value="UniProtKB-KW"/>
</dbReference>
<keyword evidence="9" id="KW-0862">Zinc</keyword>
<dbReference type="Pfam" id="PF12483">
    <property type="entry name" value="GIDE"/>
    <property type="match status" value="1"/>
</dbReference>
<evidence type="ECO:0000256" key="4">
    <source>
        <dbReference type="ARBA" id="ARBA00022679"/>
    </source>
</evidence>
<organism evidence="14 15">
    <name type="scientific">Eiseniibacteriota bacterium</name>
    <dbReference type="NCBI Taxonomy" id="2212470"/>
    <lineage>
        <taxon>Bacteria</taxon>
        <taxon>Candidatus Eiseniibacteriota</taxon>
    </lineage>
</organism>
<evidence type="ECO:0000313" key="15">
    <source>
        <dbReference type="Proteomes" id="UP000580839"/>
    </source>
</evidence>
<dbReference type="Proteomes" id="UP000580839">
    <property type="component" value="Unassembled WGS sequence"/>
</dbReference>
<evidence type="ECO:0000256" key="10">
    <source>
        <dbReference type="ARBA" id="ARBA00022989"/>
    </source>
</evidence>
<name>A0A849SVP9_UNCEI</name>
<keyword evidence="11 12" id="KW-0472">Membrane</keyword>
<keyword evidence="4" id="KW-0808">Transferase</keyword>
<evidence type="ECO:0000256" key="5">
    <source>
        <dbReference type="ARBA" id="ARBA00022692"/>
    </source>
</evidence>
<accession>A0A849SVP9</accession>
<feature type="domain" description="E3 Ubiquitin ligase MUL1-like" evidence="13">
    <location>
        <begin position="81"/>
        <end position="178"/>
    </location>
</feature>
<comment type="caution">
    <text evidence="14">The sequence shown here is derived from an EMBL/GenBank/DDBJ whole genome shotgun (WGS) entry which is preliminary data.</text>
</comment>
<dbReference type="GO" id="GO:0061630">
    <property type="term" value="F:ubiquitin protein ligase activity"/>
    <property type="evidence" value="ECO:0007669"/>
    <property type="project" value="UniProtKB-EC"/>
</dbReference>
<evidence type="ECO:0000256" key="2">
    <source>
        <dbReference type="ARBA" id="ARBA00004141"/>
    </source>
</evidence>
<keyword evidence="8" id="KW-0833">Ubl conjugation pathway</keyword>
<feature type="transmembrane region" description="Helical" evidence="12">
    <location>
        <begin position="6"/>
        <end position="24"/>
    </location>
</feature>
<evidence type="ECO:0000256" key="9">
    <source>
        <dbReference type="ARBA" id="ARBA00022833"/>
    </source>
</evidence>
<evidence type="ECO:0000313" key="14">
    <source>
        <dbReference type="EMBL" id="NOT35440.1"/>
    </source>
</evidence>
<keyword evidence="7" id="KW-0863">Zinc-finger</keyword>
<dbReference type="AlphaFoldDB" id="A0A849SVP9"/>
<gene>
    <name evidence="14" type="ORF">HOP12_14945</name>
</gene>
<evidence type="ECO:0000256" key="3">
    <source>
        <dbReference type="ARBA" id="ARBA00012483"/>
    </source>
</evidence>
<dbReference type="EC" id="2.3.2.27" evidence="3"/>
<dbReference type="GO" id="GO:0016020">
    <property type="term" value="C:membrane"/>
    <property type="evidence" value="ECO:0007669"/>
    <property type="project" value="UniProtKB-SubCell"/>
</dbReference>
<sequence length="266" mass="29557">MDPQALAIGGFAIVSGPVLLLMGLRTMRMQRLIENTPTVKIRSMAMGLVEVQGKVECRSAIQAPFSAKPCVYWQVDISVKGKRDSWSTVHRNRSGNPFYLRDDTGVAMVYPKGLDARLRVHDQEVCHGLNLPDGYADYLREYRPRLGFLARVGTLRFREWRLEESSFVYLLGTATPRARVTAVNDEEAFLATGTDDPSMVAMRATRLRSQDAEVAATIRKGDHAPVFLMSMDSESQLAFGLSIQSKLMLASGPLLAAFGLWMLLSQ</sequence>
<evidence type="ECO:0000256" key="1">
    <source>
        <dbReference type="ARBA" id="ARBA00000900"/>
    </source>
</evidence>
<keyword evidence="5 12" id="KW-0812">Transmembrane</keyword>